<protein>
    <submittedName>
        <fullName evidence="1">Uncharacterized protein</fullName>
    </submittedName>
</protein>
<evidence type="ECO:0000313" key="1">
    <source>
        <dbReference type="EMBL" id="MBU8543969.1"/>
    </source>
</evidence>
<gene>
    <name evidence="1" type="ORF">JJQ90_09655</name>
</gene>
<name>A0ABS6H5N8_9PROT</name>
<keyword evidence="2" id="KW-1185">Reference proteome</keyword>
<organism evidence="1 2">
    <name type="scientific">Falsiroseomonas oleicola</name>
    <dbReference type="NCBI Taxonomy" id="2801474"/>
    <lineage>
        <taxon>Bacteria</taxon>
        <taxon>Pseudomonadati</taxon>
        <taxon>Pseudomonadota</taxon>
        <taxon>Alphaproteobacteria</taxon>
        <taxon>Acetobacterales</taxon>
        <taxon>Roseomonadaceae</taxon>
        <taxon>Falsiroseomonas</taxon>
    </lineage>
</organism>
<dbReference type="Proteomes" id="UP000689967">
    <property type="component" value="Unassembled WGS sequence"/>
</dbReference>
<sequence length="72" mass="7451">MTALALTGDERLALASIAALLSCRMPAEALALLRGRAQRVGQAIAAAIEAGTNHLAASRMARDLLAEAAPRR</sequence>
<accession>A0ABS6H5N8</accession>
<dbReference type="EMBL" id="JAERQM010000002">
    <property type="protein sequence ID" value="MBU8543969.1"/>
    <property type="molecule type" value="Genomic_DNA"/>
</dbReference>
<evidence type="ECO:0000313" key="2">
    <source>
        <dbReference type="Proteomes" id="UP000689967"/>
    </source>
</evidence>
<reference evidence="1 2" key="1">
    <citation type="submission" date="2021-01" db="EMBL/GenBank/DDBJ databases">
        <title>Roseomonas sp. nov, a bacterium isolated from an oil production mixture in Yumen Oilfield.</title>
        <authorList>
            <person name="Wu D."/>
        </authorList>
    </citation>
    <scope>NUCLEOTIDE SEQUENCE [LARGE SCALE GENOMIC DNA]</scope>
    <source>
        <strain evidence="1 2">ROY-5-3</strain>
    </source>
</reference>
<dbReference type="RefSeq" id="WP_216874722.1">
    <property type="nucleotide sequence ID" value="NZ_JAERQM010000002.1"/>
</dbReference>
<proteinExistence type="predicted"/>
<comment type="caution">
    <text evidence="1">The sequence shown here is derived from an EMBL/GenBank/DDBJ whole genome shotgun (WGS) entry which is preliminary data.</text>
</comment>